<gene>
    <name evidence="1" type="ORF">QBC38DRAFT_492530</name>
</gene>
<evidence type="ECO:0000313" key="2">
    <source>
        <dbReference type="Proteomes" id="UP001301958"/>
    </source>
</evidence>
<accession>A0AAN6YL03</accession>
<keyword evidence="2" id="KW-1185">Reference proteome</keyword>
<reference evidence="1" key="2">
    <citation type="submission" date="2023-05" db="EMBL/GenBank/DDBJ databases">
        <authorList>
            <consortium name="Lawrence Berkeley National Laboratory"/>
            <person name="Steindorff A."/>
            <person name="Hensen N."/>
            <person name="Bonometti L."/>
            <person name="Westerberg I."/>
            <person name="Brannstrom I.O."/>
            <person name="Guillou S."/>
            <person name="Cros-Aarteil S."/>
            <person name="Calhoun S."/>
            <person name="Haridas S."/>
            <person name="Kuo A."/>
            <person name="Mondo S."/>
            <person name="Pangilinan J."/>
            <person name="Riley R."/>
            <person name="Labutti K."/>
            <person name="Andreopoulos B."/>
            <person name="Lipzen A."/>
            <person name="Chen C."/>
            <person name="Yanf M."/>
            <person name="Daum C."/>
            <person name="Ng V."/>
            <person name="Clum A."/>
            <person name="Ohm R."/>
            <person name="Martin F."/>
            <person name="Silar P."/>
            <person name="Natvig D."/>
            <person name="Lalanne C."/>
            <person name="Gautier V."/>
            <person name="Ament-Velasquez S.L."/>
            <person name="Kruys A."/>
            <person name="Hutchinson M.I."/>
            <person name="Powell A.J."/>
            <person name="Barry K."/>
            <person name="Miller A.N."/>
            <person name="Grigoriev I.V."/>
            <person name="Debuchy R."/>
            <person name="Gladieux P."/>
            <person name="Thoren M.H."/>
            <person name="Johannesson H."/>
        </authorList>
    </citation>
    <scope>NUCLEOTIDE SEQUENCE</scope>
    <source>
        <strain evidence="1">CBS 990.96</strain>
    </source>
</reference>
<dbReference type="EMBL" id="MU865573">
    <property type="protein sequence ID" value="KAK4221208.1"/>
    <property type="molecule type" value="Genomic_DNA"/>
</dbReference>
<proteinExistence type="predicted"/>
<dbReference type="Proteomes" id="UP001301958">
    <property type="component" value="Unassembled WGS sequence"/>
</dbReference>
<dbReference type="Gene3D" id="3.30.160.60">
    <property type="entry name" value="Classic Zinc Finger"/>
    <property type="match status" value="1"/>
</dbReference>
<dbReference type="AlphaFoldDB" id="A0AAN6YL03"/>
<reference evidence="1" key="1">
    <citation type="journal article" date="2023" name="Mol. Phylogenet. Evol.">
        <title>Genome-scale phylogeny and comparative genomics of the fungal order Sordariales.</title>
        <authorList>
            <person name="Hensen N."/>
            <person name="Bonometti L."/>
            <person name="Westerberg I."/>
            <person name="Brannstrom I.O."/>
            <person name="Guillou S."/>
            <person name="Cros-Aarteil S."/>
            <person name="Calhoun S."/>
            <person name="Haridas S."/>
            <person name="Kuo A."/>
            <person name="Mondo S."/>
            <person name="Pangilinan J."/>
            <person name="Riley R."/>
            <person name="LaButti K."/>
            <person name="Andreopoulos B."/>
            <person name="Lipzen A."/>
            <person name="Chen C."/>
            <person name="Yan M."/>
            <person name="Daum C."/>
            <person name="Ng V."/>
            <person name="Clum A."/>
            <person name="Steindorff A."/>
            <person name="Ohm R.A."/>
            <person name="Martin F."/>
            <person name="Silar P."/>
            <person name="Natvig D.O."/>
            <person name="Lalanne C."/>
            <person name="Gautier V."/>
            <person name="Ament-Velasquez S.L."/>
            <person name="Kruys A."/>
            <person name="Hutchinson M.I."/>
            <person name="Powell A.J."/>
            <person name="Barry K."/>
            <person name="Miller A.N."/>
            <person name="Grigoriev I.V."/>
            <person name="Debuchy R."/>
            <person name="Gladieux P."/>
            <person name="Hiltunen Thoren M."/>
            <person name="Johannesson H."/>
        </authorList>
    </citation>
    <scope>NUCLEOTIDE SEQUENCE</scope>
    <source>
        <strain evidence="1">CBS 990.96</strain>
    </source>
</reference>
<sequence length="241" mass="26794">MSNTIHNQSHWVDLCVKIHTLSRNSPIQTCPGPDKSIDGGPVRTFSQDSVLGDDEYPIHGQKQHFAAGGFGEVSEDDYDDLRNGYVDESWTSSFCSSTMGTPEHCSDNDIVIVPKVVNTTTSSPKLHDHQPLKCIVHEANPRGNPKCTKQEFKSIFALKTHILDCHQRPDYCPRCGATFARSAHWSRHIIARNCNAKVNALDGVPGVHGDIIDRIMEWEPDRSVSEESNLNTLRGLLNSGY</sequence>
<name>A0AAN6YL03_9PEZI</name>
<evidence type="ECO:0000313" key="1">
    <source>
        <dbReference type="EMBL" id="KAK4221208.1"/>
    </source>
</evidence>
<organism evidence="1 2">
    <name type="scientific">Podospora fimiseda</name>
    <dbReference type="NCBI Taxonomy" id="252190"/>
    <lineage>
        <taxon>Eukaryota</taxon>
        <taxon>Fungi</taxon>
        <taxon>Dikarya</taxon>
        <taxon>Ascomycota</taxon>
        <taxon>Pezizomycotina</taxon>
        <taxon>Sordariomycetes</taxon>
        <taxon>Sordariomycetidae</taxon>
        <taxon>Sordariales</taxon>
        <taxon>Podosporaceae</taxon>
        <taxon>Podospora</taxon>
    </lineage>
</organism>
<comment type="caution">
    <text evidence="1">The sequence shown here is derived from an EMBL/GenBank/DDBJ whole genome shotgun (WGS) entry which is preliminary data.</text>
</comment>
<protein>
    <recommendedName>
        <fullName evidence="3">C2H2-type domain-containing protein</fullName>
    </recommendedName>
</protein>
<evidence type="ECO:0008006" key="3">
    <source>
        <dbReference type="Google" id="ProtNLM"/>
    </source>
</evidence>